<protein>
    <submittedName>
        <fullName evidence="2">Uncharacterized protein</fullName>
    </submittedName>
</protein>
<feature type="compositionally biased region" description="Pro residues" evidence="1">
    <location>
        <begin position="12"/>
        <end position="21"/>
    </location>
</feature>
<dbReference type="Proteomes" id="UP000198704">
    <property type="component" value="Unassembled WGS sequence"/>
</dbReference>
<reference evidence="3" key="1">
    <citation type="submission" date="2016-10" db="EMBL/GenBank/DDBJ databases">
        <authorList>
            <person name="Varghese N."/>
            <person name="Submissions S."/>
        </authorList>
    </citation>
    <scope>NUCLEOTIDE SEQUENCE [LARGE SCALE GENOMIC DNA]</scope>
    <source>
        <strain evidence="3">BL47</strain>
    </source>
</reference>
<feature type="region of interest" description="Disordered" evidence="1">
    <location>
        <begin position="1"/>
        <end position="25"/>
    </location>
</feature>
<dbReference type="RefSeq" id="WP_091714000.1">
    <property type="nucleotide sequence ID" value="NZ_FNHS01000003.1"/>
</dbReference>
<name>A0A1G9V1M1_9HYPH</name>
<dbReference type="STRING" id="582672.SAMN05216360_10341"/>
<sequence length="162" mass="17809">MRQLDLFRDWRPPPAPLPAPPRTVRRDEAERAMDVALHVSPDPRKVYQIAVSHGFEAAAGRWYWLARGTVGRLISQGRALEVGARSAKARRPLDDAQERAVVAAALELGGVAYAAQACGVSESIVRTILRERGVDYPRASGRRQDAAAARVRVAEYMARRAA</sequence>
<organism evidence="2 3">
    <name type="scientific">Methylobacterium phyllostachyos</name>
    <dbReference type="NCBI Taxonomy" id="582672"/>
    <lineage>
        <taxon>Bacteria</taxon>
        <taxon>Pseudomonadati</taxon>
        <taxon>Pseudomonadota</taxon>
        <taxon>Alphaproteobacteria</taxon>
        <taxon>Hyphomicrobiales</taxon>
        <taxon>Methylobacteriaceae</taxon>
        <taxon>Methylobacterium</taxon>
    </lineage>
</organism>
<evidence type="ECO:0000256" key="1">
    <source>
        <dbReference type="SAM" id="MobiDB-lite"/>
    </source>
</evidence>
<keyword evidence="3" id="KW-1185">Reference proteome</keyword>
<accession>A0A1G9V1M1</accession>
<gene>
    <name evidence="2" type="ORF">SAMN05216360_10341</name>
</gene>
<evidence type="ECO:0000313" key="2">
    <source>
        <dbReference type="EMBL" id="SDM66122.1"/>
    </source>
</evidence>
<dbReference type="OrthoDB" id="8006110at2"/>
<proteinExistence type="predicted"/>
<dbReference type="EMBL" id="FNHS01000003">
    <property type="protein sequence ID" value="SDM66122.1"/>
    <property type="molecule type" value="Genomic_DNA"/>
</dbReference>
<dbReference type="AlphaFoldDB" id="A0A1G9V1M1"/>
<feature type="compositionally biased region" description="Basic and acidic residues" evidence="1">
    <location>
        <begin position="1"/>
        <end position="11"/>
    </location>
</feature>
<evidence type="ECO:0000313" key="3">
    <source>
        <dbReference type="Proteomes" id="UP000198704"/>
    </source>
</evidence>